<evidence type="ECO:0000256" key="1">
    <source>
        <dbReference type="SAM" id="MobiDB-lite"/>
    </source>
</evidence>
<name>A0A843WH16_COLES</name>
<dbReference type="EMBL" id="NMUH01003114">
    <property type="protein sequence ID" value="MQM03895.1"/>
    <property type="molecule type" value="Genomic_DNA"/>
</dbReference>
<gene>
    <name evidence="2" type="ORF">Taro_036678</name>
</gene>
<dbReference type="Proteomes" id="UP000652761">
    <property type="component" value="Unassembled WGS sequence"/>
</dbReference>
<reference evidence="2" key="1">
    <citation type="submission" date="2017-07" db="EMBL/GenBank/DDBJ databases">
        <title>Taro Niue Genome Assembly and Annotation.</title>
        <authorList>
            <person name="Atibalentja N."/>
            <person name="Keating K."/>
            <person name="Fields C.J."/>
        </authorList>
    </citation>
    <scope>NUCLEOTIDE SEQUENCE</scope>
    <source>
        <strain evidence="2">Niue_2</strain>
        <tissue evidence="2">Leaf</tissue>
    </source>
</reference>
<evidence type="ECO:0000313" key="3">
    <source>
        <dbReference type="Proteomes" id="UP000652761"/>
    </source>
</evidence>
<dbReference type="PANTHER" id="PTHR33509:SF5">
    <property type="entry name" value="PROTEIN SENESCENCE-ASSOCIATED GENE 21, MITOCHONDRIAL"/>
    <property type="match status" value="1"/>
</dbReference>
<dbReference type="OrthoDB" id="1936089at2759"/>
<dbReference type="GO" id="GO:0005739">
    <property type="term" value="C:mitochondrion"/>
    <property type="evidence" value="ECO:0007669"/>
    <property type="project" value="TreeGrafter"/>
</dbReference>
<dbReference type="AlphaFoldDB" id="A0A843WH16"/>
<dbReference type="Pfam" id="PF03242">
    <property type="entry name" value="LEA_3a"/>
    <property type="match status" value="1"/>
</dbReference>
<evidence type="ECO:0000313" key="2">
    <source>
        <dbReference type="EMBL" id="MQM03895.1"/>
    </source>
</evidence>
<feature type="region of interest" description="Disordered" evidence="1">
    <location>
        <begin position="41"/>
        <end position="65"/>
    </location>
</feature>
<keyword evidence="3" id="KW-1185">Reference proteome</keyword>
<sequence>MARSVSQAARLAVKLSESAGVLLVRRTYSAAAAPSGVVRRVEEKAVAPTSSKSKKTGGAAEPSAVAWVPDPDTGYYRPANRPAELDAAEMRQRLLSRRFHH</sequence>
<dbReference type="PANTHER" id="PTHR33509">
    <property type="entry name" value="LATE EMBRYOGENIS ABUNDANT PROTEIN 2-RELATED"/>
    <property type="match status" value="1"/>
</dbReference>
<protein>
    <recommendedName>
        <fullName evidence="4">Late embryogenesis abundant protein Lea5</fullName>
    </recommendedName>
</protein>
<accession>A0A843WH16</accession>
<evidence type="ECO:0008006" key="4">
    <source>
        <dbReference type="Google" id="ProtNLM"/>
    </source>
</evidence>
<proteinExistence type="predicted"/>
<dbReference type="InterPro" id="IPR004926">
    <property type="entry name" value="LEA_3a"/>
</dbReference>
<comment type="caution">
    <text evidence="2">The sequence shown here is derived from an EMBL/GenBank/DDBJ whole genome shotgun (WGS) entry which is preliminary data.</text>
</comment>
<dbReference type="GO" id="GO:0006950">
    <property type="term" value="P:response to stress"/>
    <property type="evidence" value="ECO:0007669"/>
    <property type="project" value="TreeGrafter"/>
</dbReference>
<organism evidence="2 3">
    <name type="scientific">Colocasia esculenta</name>
    <name type="common">Wild taro</name>
    <name type="synonym">Arum esculentum</name>
    <dbReference type="NCBI Taxonomy" id="4460"/>
    <lineage>
        <taxon>Eukaryota</taxon>
        <taxon>Viridiplantae</taxon>
        <taxon>Streptophyta</taxon>
        <taxon>Embryophyta</taxon>
        <taxon>Tracheophyta</taxon>
        <taxon>Spermatophyta</taxon>
        <taxon>Magnoliopsida</taxon>
        <taxon>Liliopsida</taxon>
        <taxon>Araceae</taxon>
        <taxon>Aroideae</taxon>
        <taxon>Colocasieae</taxon>
        <taxon>Colocasia</taxon>
    </lineage>
</organism>